<evidence type="ECO:0008006" key="3">
    <source>
        <dbReference type="Google" id="ProtNLM"/>
    </source>
</evidence>
<accession>A0A9D1IHK2</accession>
<evidence type="ECO:0000313" key="2">
    <source>
        <dbReference type="Proteomes" id="UP000824083"/>
    </source>
</evidence>
<proteinExistence type="predicted"/>
<dbReference type="EMBL" id="DVMY01000069">
    <property type="protein sequence ID" value="HIU37448.1"/>
    <property type="molecule type" value="Genomic_DNA"/>
</dbReference>
<evidence type="ECO:0000313" key="1">
    <source>
        <dbReference type="EMBL" id="HIU37448.1"/>
    </source>
</evidence>
<sequence length="497" mass="56906">MPSPTFIIELPIRVSDSESRTILRKFEFARQLHNATLGTALGQLQQLRQDSEWKKACQMSKGKQRSELFRKLDRKYQLSEYDLQAVIANHRQSSGRKAELGINETQKIATRVFQAVNRYMLGLGGRPRFKSLSRGLRSIEGKSNKTGLKFNIEKSVLSWCKHDYRVFIGPRDDYVQRALHSEDRGGFKKIKYCRLVRKTIKGKNRFYLQVVLEGQAPIKHIYASTSERLSIDPGPQTIAVFSEVWAGKIKVSPTAQVDEKRLRCIQRSMDRSLRKSNPDCYESDGTLRKGCVLKKTKGYEKRIQRLQECHRKAAATRRCEHGQLINLLLSMAGDIRVEKNQWKAFQRGHFGKSLGKSGISGFIERLKSKAESAGLKVTEVKPYKLKLSQYDPYTDQYRKKSLNERWHSLGESSEWIQRDVMSALLLQCADLEEEKHIPTEVIKTLEGVKQLLRDAGYVILKPSSNEESNPTFASEPKAVTPEKVRLEIFCGASDSYL</sequence>
<dbReference type="AlphaFoldDB" id="A0A9D1IHK2"/>
<reference evidence="1" key="2">
    <citation type="journal article" date="2021" name="PeerJ">
        <title>Extensive microbial diversity within the chicken gut microbiome revealed by metagenomics and culture.</title>
        <authorList>
            <person name="Gilroy R."/>
            <person name="Ravi A."/>
            <person name="Getino M."/>
            <person name="Pursley I."/>
            <person name="Horton D.L."/>
            <person name="Alikhan N.F."/>
            <person name="Baker D."/>
            <person name="Gharbi K."/>
            <person name="Hall N."/>
            <person name="Watson M."/>
            <person name="Adriaenssens E.M."/>
            <person name="Foster-Nyarko E."/>
            <person name="Jarju S."/>
            <person name="Secka A."/>
            <person name="Antonio M."/>
            <person name="Oren A."/>
            <person name="Chaudhuri R.R."/>
            <person name="La Ragione R."/>
            <person name="Hildebrand F."/>
            <person name="Pallen M.J."/>
        </authorList>
    </citation>
    <scope>NUCLEOTIDE SEQUENCE</scope>
    <source>
        <strain evidence="1">7463</strain>
    </source>
</reference>
<reference evidence="1" key="1">
    <citation type="submission" date="2020-10" db="EMBL/GenBank/DDBJ databases">
        <authorList>
            <person name="Gilroy R."/>
        </authorList>
    </citation>
    <scope>NUCLEOTIDE SEQUENCE</scope>
    <source>
        <strain evidence="1">7463</strain>
    </source>
</reference>
<protein>
    <recommendedName>
        <fullName evidence="3">Transposase</fullName>
    </recommendedName>
</protein>
<dbReference type="Proteomes" id="UP000824083">
    <property type="component" value="Unassembled WGS sequence"/>
</dbReference>
<comment type="caution">
    <text evidence="1">The sequence shown here is derived from an EMBL/GenBank/DDBJ whole genome shotgun (WGS) entry which is preliminary data.</text>
</comment>
<name>A0A9D1IHK2_9BURK</name>
<organism evidence="1 2">
    <name type="scientific">Candidatus Aphodousia faecigallinarum</name>
    <dbReference type="NCBI Taxonomy" id="2840677"/>
    <lineage>
        <taxon>Bacteria</taxon>
        <taxon>Pseudomonadati</taxon>
        <taxon>Pseudomonadota</taxon>
        <taxon>Betaproteobacteria</taxon>
        <taxon>Burkholderiales</taxon>
        <taxon>Sutterellaceae</taxon>
        <taxon>Sutterellaceae incertae sedis</taxon>
        <taxon>Candidatus Aphodousia</taxon>
    </lineage>
</organism>
<gene>
    <name evidence="1" type="ORF">IAC56_04165</name>
</gene>